<dbReference type="AlphaFoldDB" id="A0A426ZVP5"/>
<dbReference type="EMBL" id="AMZH03004821">
    <property type="protein sequence ID" value="RRT68059.1"/>
    <property type="molecule type" value="Genomic_DNA"/>
</dbReference>
<dbReference type="Proteomes" id="UP000287651">
    <property type="component" value="Unassembled WGS sequence"/>
</dbReference>
<reference evidence="1 2" key="1">
    <citation type="journal article" date="2014" name="Agronomy (Basel)">
        <title>A Draft Genome Sequence for Ensete ventricosum, the Drought-Tolerant Tree Against Hunger.</title>
        <authorList>
            <person name="Harrison J."/>
            <person name="Moore K.A."/>
            <person name="Paszkiewicz K."/>
            <person name="Jones T."/>
            <person name="Grant M."/>
            <person name="Ambacheew D."/>
            <person name="Muzemil S."/>
            <person name="Studholme D.J."/>
        </authorList>
    </citation>
    <scope>NUCLEOTIDE SEQUENCE [LARGE SCALE GENOMIC DNA]</scope>
</reference>
<evidence type="ECO:0000313" key="1">
    <source>
        <dbReference type="EMBL" id="RRT68059.1"/>
    </source>
</evidence>
<proteinExistence type="predicted"/>
<accession>A0A426ZVP5</accession>
<gene>
    <name evidence="1" type="ORF">B296_00023463</name>
</gene>
<name>A0A426ZVP5_ENSVE</name>
<protein>
    <submittedName>
        <fullName evidence="1">Uncharacterized protein</fullName>
    </submittedName>
</protein>
<sequence length="100" mass="10931">MAYLPWSQVITEVPLRATITTTSLLPTAARTTVAEASLPAAIVATLVRHLLATTSVDRTLKVVVPYMHSRLINFVKSHDDDVVSGLHIVASDCDDMTWGW</sequence>
<organism evidence="1 2">
    <name type="scientific">Ensete ventricosum</name>
    <name type="common">Abyssinian banana</name>
    <name type="synonym">Musa ensete</name>
    <dbReference type="NCBI Taxonomy" id="4639"/>
    <lineage>
        <taxon>Eukaryota</taxon>
        <taxon>Viridiplantae</taxon>
        <taxon>Streptophyta</taxon>
        <taxon>Embryophyta</taxon>
        <taxon>Tracheophyta</taxon>
        <taxon>Spermatophyta</taxon>
        <taxon>Magnoliopsida</taxon>
        <taxon>Liliopsida</taxon>
        <taxon>Zingiberales</taxon>
        <taxon>Musaceae</taxon>
        <taxon>Ensete</taxon>
    </lineage>
</organism>
<evidence type="ECO:0000313" key="2">
    <source>
        <dbReference type="Proteomes" id="UP000287651"/>
    </source>
</evidence>
<comment type="caution">
    <text evidence="1">The sequence shown here is derived from an EMBL/GenBank/DDBJ whole genome shotgun (WGS) entry which is preliminary data.</text>
</comment>